<dbReference type="EMBL" id="UINC01001606">
    <property type="protein sequence ID" value="SUZ84792.1"/>
    <property type="molecule type" value="Genomic_DNA"/>
</dbReference>
<dbReference type="Gene3D" id="2.60.40.10">
    <property type="entry name" value="Immunoglobulins"/>
    <property type="match status" value="1"/>
</dbReference>
<organism evidence="2">
    <name type="scientific">marine metagenome</name>
    <dbReference type="NCBI Taxonomy" id="408172"/>
    <lineage>
        <taxon>unclassified sequences</taxon>
        <taxon>metagenomes</taxon>
        <taxon>ecological metagenomes</taxon>
    </lineage>
</organism>
<dbReference type="InterPro" id="IPR013783">
    <property type="entry name" value="Ig-like_fold"/>
</dbReference>
<feature type="region of interest" description="Disordered" evidence="1">
    <location>
        <begin position="511"/>
        <end position="551"/>
    </location>
</feature>
<feature type="region of interest" description="Disordered" evidence="1">
    <location>
        <begin position="1"/>
        <end position="21"/>
    </location>
</feature>
<protein>
    <submittedName>
        <fullName evidence="2">Uncharacterized protein</fullName>
    </submittedName>
</protein>
<feature type="compositionally biased region" description="Polar residues" evidence="1">
    <location>
        <begin position="1"/>
        <end position="10"/>
    </location>
</feature>
<gene>
    <name evidence="2" type="ORF">METZ01_LOCUS37646</name>
</gene>
<sequence length="1231" mass="135886">MMTQIFSQSGERGDPDYRRGTDIDVNKVRATVYNFGIIGRTGTIPGGVPFEWPVNSGKEYIAMGALIVGAEVLTEAGETRPLVTIPFRSDQNGNSMTWEPVSGYLDPNSKEITISDDPSTWPSTWPDKFDDENDPGWPGSWNGYFGKNQFNAQQEVFYKVSDDLNYVSGYTYHPDTTDMTRLGAGLLTGVRVMEWKQILIEDVVFILHEITNDGSYDYNKVAFSLWLADLVGGDGDSGDDTPDFRIINDVAWSMDSDGIGNPAFGTDPVGVAATSFIETPGNNIDRIDNDGDGEINGPTVTELMIEGEILGNAVDDNGNGLIDENMAHVPFGDQSGVTYADKIDNDGNGEASSPIITQEMVDASAAIQWNIWPQTGGTIQDSLIHIIGLDQTDVGQGYADGIDNNANPDDPYLLEYPIGLGAEVNSPLVTNEMVATASNDIWGRYKVSGTNIILYGLDQDDVGKPYKDGIDNDGDGAIDEGIDEGIDEMIDESRDDFIDNDGDWAIDDDVGINGDKSGGIEAGVSDQQPTSGSGTGFPGEPNIDKTDVSESDQMGLTSVGYDPAGSIPIASDAYLWSFYMSPGDFWQPPETGQPPGDYDLFVSSGFFPLVKGQTERIAMAVTLGNDEADALRNKEVAETTYEYDYQFAKAPNPPKVRAVPGDGRITLYWDDSAEDSEDRYMNEITNGVVNRDFEGYKIYRATDTEFEDALTITDGDGNPTFFEPYTQNGHRAQWDLVNGKNGWHPVSLNGVQFYLGDETGLQHSYVDEDVVNGQTYYYAVVSYDYGGDELNEIIPSDSPMRLRVNTITNDISLGPNVVKVVPSPPAAGYSSASIVGDQVNHVKGTTSGKIFYEIVDPQSVKQDHTYQITFGDTVFANQQGISGYDTVYTKSYTLVDITNPNTPDTLLNDVKNLPIEDGDIIDGIRLRFENVPSLEFNPEKSYWSNDSIWTIRSDWFALFDAIGTKMPYDYRIIFTEEQITESLELCIRHIGNTTTCFPGFLYPSQSVNFFIERRVGLTGIEENDWEEIPFSFIDVIPYGNPDGYFNADGNRESDWIVFMDDTTETGEPNPSWYFALNLHRDDSLLTIDQPRPGDTAYVIIEKPFLSEDVFEFTTQASFVSSDKAVNDMDKIKVVPNPYFGASAFEGKNNYINGRGTREIQFRYLPSECMIRIFNIAGELVREIHHSESINFGTGSWDLLTKDNLDASYGMYIYHVSAPGIGEKVGKFAIIK</sequence>
<dbReference type="AlphaFoldDB" id="A0A381QZB8"/>
<name>A0A381QZB8_9ZZZZ</name>
<reference evidence="2" key="1">
    <citation type="submission" date="2018-05" db="EMBL/GenBank/DDBJ databases">
        <authorList>
            <person name="Lanie J.A."/>
            <person name="Ng W.-L."/>
            <person name="Kazmierczak K.M."/>
            <person name="Andrzejewski T.M."/>
            <person name="Davidsen T.M."/>
            <person name="Wayne K.J."/>
            <person name="Tettelin H."/>
            <person name="Glass J.I."/>
            <person name="Rusch D."/>
            <person name="Podicherti R."/>
            <person name="Tsui H.-C.T."/>
            <person name="Winkler M.E."/>
        </authorList>
    </citation>
    <scope>NUCLEOTIDE SEQUENCE</scope>
</reference>
<evidence type="ECO:0000256" key="1">
    <source>
        <dbReference type="SAM" id="MobiDB-lite"/>
    </source>
</evidence>
<accession>A0A381QZB8</accession>
<feature type="compositionally biased region" description="Basic and acidic residues" evidence="1">
    <location>
        <begin position="11"/>
        <end position="21"/>
    </location>
</feature>
<proteinExistence type="predicted"/>
<evidence type="ECO:0000313" key="2">
    <source>
        <dbReference type="EMBL" id="SUZ84792.1"/>
    </source>
</evidence>